<protein>
    <submittedName>
        <fullName evidence="1">Glycosyltransferase</fullName>
    </submittedName>
</protein>
<evidence type="ECO:0000313" key="1">
    <source>
        <dbReference type="EMBL" id="EAL0749522.1"/>
    </source>
</evidence>
<name>A0A5T1J2F0_CAMJU</name>
<dbReference type="GO" id="GO:0016740">
    <property type="term" value="F:transferase activity"/>
    <property type="evidence" value="ECO:0007669"/>
    <property type="project" value="UniProtKB-KW"/>
</dbReference>
<proteinExistence type="predicted"/>
<organism evidence="1">
    <name type="scientific">Campylobacter jejuni</name>
    <dbReference type="NCBI Taxonomy" id="197"/>
    <lineage>
        <taxon>Bacteria</taxon>
        <taxon>Pseudomonadati</taxon>
        <taxon>Campylobacterota</taxon>
        <taxon>Epsilonproteobacteria</taxon>
        <taxon>Campylobacterales</taxon>
        <taxon>Campylobacteraceae</taxon>
        <taxon>Campylobacter</taxon>
    </lineage>
</organism>
<accession>A0A5T1J2F0</accession>
<dbReference type="AlphaFoldDB" id="A0A5T1J2F0"/>
<comment type="caution">
    <text evidence="1">The sequence shown here is derived from an EMBL/GenBank/DDBJ whole genome shotgun (WGS) entry which is preliminary data.</text>
</comment>
<keyword evidence="1" id="KW-0808">Transferase</keyword>
<sequence length="129" mass="14842">MTNVVLLGESHFAMKNGIQKGLKDSGCHVLNLSLGATPGIQNLYEIIRNRQIIQKADLIITGSNTHDVAQYNNLNLIKLCYRNLNWLYKELYFLNKKIISFISPMPQNFLNPDCLNIVVNIHRFLSNYY</sequence>
<dbReference type="EMBL" id="AACLFB010000039">
    <property type="protein sequence ID" value="EAL0749522.1"/>
    <property type="molecule type" value="Genomic_DNA"/>
</dbReference>
<gene>
    <name evidence="1" type="ORF">B6428_08210</name>
</gene>
<reference evidence="1" key="1">
    <citation type="submission" date="2018-05" db="EMBL/GenBank/DDBJ databases">
        <authorList>
            <consortium name="PulseNet: The National Subtyping Network for Foodborne Disease Surveillance"/>
            <person name="Tarr C.L."/>
            <person name="Trees E."/>
            <person name="Katz L.S."/>
            <person name="Carleton-Romer H.A."/>
            <person name="Stroika S."/>
            <person name="Kucerova Z."/>
            <person name="Roache K.F."/>
            <person name="Sabol A.L."/>
            <person name="Besser J."/>
            <person name="Gerner-Smidt P."/>
        </authorList>
    </citation>
    <scope>NUCLEOTIDE SEQUENCE</scope>
    <source>
        <strain evidence="1">PNUSAC001730</strain>
    </source>
</reference>
<feature type="non-terminal residue" evidence="1">
    <location>
        <position position="129"/>
    </location>
</feature>